<accession>A0A553NTK6</accession>
<dbReference type="SMART" id="SM00339">
    <property type="entry name" value="FH"/>
    <property type="match status" value="1"/>
</dbReference>
<dbReference type="GO" id="GO:0000978">
    <property type="term" value="F:RNA polymerase II cis-regulatory region sequence-specific DNA binding"/>
    <property type="evidence" value="ECO:0007669"/>
    <property type="project" value="TreeGrafter"/>
</dbReference>
<dbReference type="InterPro" id="IPR001766">
    <property type="entry name" value="Fork_head_dom"/>
</dbReference>
<dbReference type="InterPro" id="IPR036388">
    <property type="entry name" value="WH-like_DNA-bd_sf"/>
</dbReference>
<feature type="compositionally biased region" description="Polar residues" evidence="7">
    <location>
        <begin position="78"/>
        <end position="90"/>
    </location>
</feature>
<feature type="region of interest" description="Disordered" evidence="7">
    <location>
        <begin position="35"/>
        <end position="146"/>
    </location>
</feature>
<evidence type="ECO:0000256" key="3">
    <source>
        <dbReference type="ARBA" id="ARBA00023125"/>
    </source>
</evidence>
<comment type="caution">
    <text evidence="9">The sequence shown here is derived from an EMBL/GenBank/DDBJ whole genome shotgun (WGS) entry which is preliminary data.</text>
</comment>
<keyword evidence="4" id="KW-0804">Transcription</keyword>
<evidence type="ECO:0000313" key="10">
    <source>
        <dbReference type="Proteomes" id="UP000318571"/>
    </source>
</evidence>
<feature type="region of interest" description="Disordered" evidence="7">
    <location>
        <begin position="393"/>
        <end position="472"/>
    </location>
</feature>
<evidence type="ECO:0000256" key="6">
    <source>
        <dbReference type="PROSITE-ProRule" id="PRU00089"/>
    </source>
</evidence>
<evidence type="ECO:0000256" key="2">
    <source>
        <dbReference type="ARBA" id="ARBA00023015"/>
    </source>
</evidence>
<comment type="subcellular location">
    <subcellularLocation>
        <location evidence="1 6">Nucleus</location>
    </subcellularLocation>
</comment>
<dbReference type="GO" id="GO:0000981">
    <property type="term" value="F:DNA-binding transcription factor activity, RNA polymerase II-specific"/>
    <property type="evidence" value="ECO:0007669"/>
    <property type="project" value="TreeGrafter"/>
</dbReference>
<dbReference type="Pfam" id="PF00250">
    <property type="entry name" value="Forkhead"/>
    <property type="match status" value="1"/>
</dbReference>
<dbReference type="GO" id="GO:0005634">
    <property type="term" value="C:nucleus"/>
    <property type="evidence" value="ECO:0007669"/>
    <property type="project" value="UniProtKB-SubCell"/>
</dbReference>
<dbReference type="EMBL" id="VCGU01000010">
    <property type="protein sequence ID" value="TRY68760.1"/>
    <property type="molecule type" value="Genomic_DNA"/>
</dbReference>
<evidence type="ECO:0000259" key="8">
    <source>
        <dbReference type="PROSITE" id="PS50039"/>
    </source>
</evidence>
<feature type="compositionally biased region" description="Acidic residues" evidence="7">
    <location>
        <begin position="108"/>
        <end position="132"/>
    </location>
</feature>
<feature type="region of interest" description="Disordered" evidence="7">
    <location>
        <begin position="300"/>
        <end position="375"/>
    </location>
</feature>
<feature type="compositionally biased region" description="Polar residues" evidence="7">
    <location>
        <begin position="425"/>
        <end position="436"/>
    </location>
</feature>
<organism evidence="9 10">
    <name type="scientific">Tigriopus californicus</name>
    <name type="common">Marine copepod</name>
    <dbReference type="NCBI Taxonomy" id="6832"/>
    <lineage>
        <taxon>Eukaryota</taxon>
        <taxon>Metazoa</taxon>
        <taxon>Ecdysozoa</taxon>
        <taxon>Arthropoda</taxon>
        <taxon>Crustacea</taxon>
        <taxon>Multicrustacea</taxon>
        <taxon>Hexanauplia</taxon>
        <taxon>Copepoda</taxon>
        <taxon>Harpacticoida</taxon>
        <taxon>Harpacticidae</taxon>
        <taxon>Tigriopus</taxon>
    </lineage>
</organism>
<sequence length="528" mass="58845">MMNPGLSIENLLAFQRHQQRMVAAAAAMTHHFPTSGPGMNTDTVHHPPPLQNIFPFHDKYASNHGPPSAADESLSHDGLNNNNTNGYSVHSDSESDFEVSGKSQMNDVNDDDGKTDEEMFIPGEEDPKDDEDATKSDSKSKDGKKGNLVKPPYSYIALITMSILQSPSKRLTLSGICDFIRSRFPYYREKFPAWQNSIRHNLSLNDCFVKIPREPGNPGKGNYWTLDPLAEDMFDNGSFLRRRKRYKRPSLPGHHWSTMLDPYTRKLLSQYTFQQSMQFGGNHNGPSPSGVIHHGLMNGPSHLNHMAPHHPSPHSGDVPYPNMPPSHPPTSILPSPPPRPPFPFMLSQAKISPSNSVKGLPSPPNPLPVSNPGRMPMLGTTHTIMRGSGFSIEDIIGGSQSSHLDPPLGEGTPPLNKENRRNNEKSSLSPPHSPQVTDVKVKREHVDEREIDEDERQHCRKPPPEDRRQYLHPDLIPEESYLRHSFSLPQSIMAKTSPPLSPLLEKRPPIMTPMLGSLKWKPSSSSST</sequence>
<feature type="compositionally biased region" description="Basic and acidic residues" evidence="7">
    <location>
        <begin position="133"/>
        <end position="145"/>
    </location>
</feature>
<dbReference type="PANTHER" id="PTHR11829:SF402">
    <property type="entry name" value="FORK HEAD DOMAIN-CONTAINING PROTEIN FD3-RELATED"/>
    <property type="match status" value="1"/>
</dbReference>
<proteinExistence type="predicted"/>
<dbReference type="FunFam" id="1.10.10.10:FF:000016">
    <property type="entry name" value="Forkhead box protein I1"/>
    <property type="match status" value="1"/>
</dbReference>
<feature type="DNA-binding region" description="Fork-head" evidence="6">
    <location>
        <begin position="150"/>
        <end position="244"/>
    </location>
</feature>
<dbReference type="Gene3D" id="1.10.10.10">
    <property type="entry name" value="Winged helix-like DNA-binding domain superfamily/Winged helix DNA-binding domain"/>
    <property type="match status" value="1"/>
</dbReference>
<dbReference type="InterPro" id="IPR050211">
    <property type="entry name" value="FOX_domain-containing"/>
</dbReference>
<protein>
    <recommendedName>
        <fullName evidence="8">Fork-head domain-containing protein</fullName>
    </recommendedName>
</protein>
<dbReference type="PROSITE" id="PS00658">
    <property type="entry name" value="FORK_HEAD_2"/>
    <property type="match status" value="1"/>
</dbReference>
<reference evidence="9 10" key="1">
    <citation type="journal article" date="2018" name="Nat. Ecol. Evol.">
        <title>Genomic signatures of mitonuclear coevolution across populations of Tigriopus californicus.</title>
        <authorList>
            <person name="Barreto F.S."/>
            <person name="Watson E.T."/>
            <person name="Lima T.G."/>
            <person name="Willett C.S."/>
            <person name="Edmands S."/>
            <person name="Li W."/>
            <person name="Burton R.S."/>
        </authorList>
    </citation>
    <scope>NUCLEOTIDE SEQUENCE [LARGE SCALE GENOMIC DNA]</scope>
    <source>
        <strain evidence="9 10">San Diego</strain>
    </source>
</reference>
<evidence type="ECO:0000256" key="4">
    <source>
        <dbReference type="ARBA" id="ARBA00023163"/>
    </source>
</evidence>
<dbReference type="InterPro" id="IPR036390">
    <property type="entry name" value="WH_DNA-bd_sf"/>
</dbReference>
<name>A0A553NTK6_TIGCA</name>
<dbReference type="PRINTS" id="PR00053">
    <property type="entry name" value="FORKHEAD"/>
</dbReference>
<feature type="compositionally biased region" description="Basic and acidic residues" evidence="7">
    <location>
        <begin position="439"/>
        <end position="448"/>
    </location>
</feature>
<dbReference type="GO" id="GO:0030154">
    <property type="term" value="P:cell differentiation"/>
    <property type="evidence" value="ECO:0007669"/>
    <property type="project" value="TreeGrafter"/>
</dbReference>
<feature type="compositionally biased region" description="Basic and acidic residues" evidence="7">
    <location>
        <begin position="462"/>
        <end position="471"/>
    </location>
</feature>
<evidence type="ECO:0000313" key="9">
    <source>
        <dbReference type="EMBL" id="TRY68760.1"/>
    </source>
</evidence>
<evidence type="ECO:0000256" key="5">
    <source>
        <dbReference type="ARBA" id="ARBA00023242"/>
    </source>
</evidence>
<keyword evidence="3 6" id="KW-0238">DNA-binding</keyword>
<dbReference type="AlphaFoldDB" id="A0A553NTK6"/>
<keyword evidence="5 6" id="KW-0539">Nucleus</keyword>
<dbReference type="InterPro" id="IPR030456">
    <property type="entry name" value="TF_fork_head_CS_2"/>
</dbReference>
<evidence type="ECO:0000256" key="1">
    <source>
        <dbReference type="ARBA" id="ARBA00004123"/>
    </source>
</evidence>
<dbReference type="SUPFAM" id="SSF46785">
    <property type="entry name" value="Winged helix' DNA-binding domain"/>
    <property type="match status" value="1"/>
</dbReference>
<dbReference type="CDD" id="cd20048">
    <property type="entry name" value="FH_FOXD4-like"/>
    <property type="match status" value="1"/>
</dbReference>
<keyword evidence="2" id="KW-0805">Transcription regulation</keyword>
<feature type="domain" description="Fork-head" evidence="8">
    <location>
        <begin position="150"/>
        <end position="244"/>
    </location>
</feature>
<dbReference type="PROSITE" id="PS50039">
    <property type="entry name" value="FORK_HEAD_3"/>
    <property type="match status" value="1"/>
</dbReference>
<dbReference type="Proteomes" id="UP000318571">
    <property type="component" value="Chromosome 1"/>
</dbReference>
<dbReference type="PANTHER" id="PTHR11829">
    <property type="entry name" value="FORKHEAD BOX PROTEIN"/>
    <property type="match status" value="1"/>
</dbReference>
<evidence type="ECO:0000256" key="7">
    <source>
        <dbReference type="SAM" id="MobiDB-lite"/>
    </source>
</evidence>
<feature type="compositionally biased region" description="Pro residues" evidence="7">
    <location>
        <begin position="334"/>
        <end position="343"/>
    </location>
</feature>
<gene>
    <name evidence="9" type="ORF">TCAL_13479</name>
</gene>
<keyword evidence="10" id="KW-1185">Reference proteome</keyword>
<dbReference type="GO" id="GO:0009653">
    <property type="term" value="P:anatomical structure morphogenesis"/>
    <property type="evidence" value="ECO:0007669"/>
    <property type="project" value="TreeGrafter"/>
</dbReference>
<dbReference type="STRING" id="6832.A0A553NTK6"/>